<feature type="region of interest" description="Disordered" evidence="1">
    <location>
        <begin position="686"/>
        <end position="760"/>
    </location>
</feature>
<feature type="region of interest" description="Disordered" evidence="1">
    <location>
        <begin position="1"/>
        <end position="74"/>
    </location>
</feature>
<feature type="region of interest" description="Disordered" evidence="1">
    <location>
        <begin position="1007"/>
        <end position="1053"/>
    </location>
</feature>
<feature type="compositionally biased region" description="Polar residues" evidence="1">
    <location>
        <begin position="931"/>
        <end position="941"/>
    </location>
</feature>
<keyword evidence="3" id="KW-1185">Reference proteome</keyword>
<organism evidence="2 3">
    <name type="scientific">Marasmius tenuissimus</name>
    <dbReference type="NCBI Taxonomy" id="585030"/>
    <lineage>
        <taxon>Eukaryota</taxon>
        <taxon>Fungi</taxon>
        <taxon>Dikarya</taxon>
        <taxon>Basidiomycota</taxon>
        <taxon>Agaricomycotina</taxon>
        <taxon>Agaricomycetes</taxon>
        <taxon>Agaricomycetidae</taxon>
        <taxon>Agaricales</taxon>
        <taxon>Marasmiineae</taxon>
        <taxon>Marasmiaceae</taxon>
        <taxon>Marasmius</taxon>
    </lineage>
</organism>
<dbReference type="EMBL" id="JBBXMP010000111">
    <property type="protein sequence ID" value="KAL0062228.1"/>
    <property type="molecule type" value="Genomic_DNA"/>
</dbReference>
<feature type="compositionally biased region" description="Low complexity" evidence="1">
    <location>
        <begin position="567"/>
        <end position="582"/>
    </location>
</feature>
<feature type="compositionally biased region" description="Polar residues" evidence="1">
    <location>
        <begin position="344"/>
        <end position="359"/>
    </location>
</feature>
<gene>
    <name evidence="2" type="ORF">AAF712_010910</name>
</gene>
<feature type="compositionally biased region" description="Polar residues" evidence="1">
    <location>
        <begin position="272"/>
        <end position="282"/>
    </location>
</feature>
<evidence type="ECO:0000313" key="3">
    <source>
        <dbReference type="Proteomes" id="UP001437256"/>
    </source>
</evidence>
<comment type="caution">
    <text evidence="2">The sequence shown here is derived from an EMBL/GenBank/DDBJ whole genome shotgun (WGS) entry which is preliminary data.</text>
</comment>
<feature type="compositionally biased region" description="Polar residues" evidence="1">
    <location>
        <begin position="736"/>
        <end position="751"/>
    </location>
</feature>
<feature type="compositionally biased region" description="Acidic residues" evidence="1">
    <location>
        <begin position="709"/>
        <end position="732"/>
    </location>
</feature>
<dbReference type="Proteomes" id="UP001437256">
    <property type="component" value="Unassembled WGS sequence"/>
</dbReference>
<feature type="region of interest" description="Disordered" evidence="1">
    <location>
        <begin position="267"/>
        <end position="361"/>
    </location>
</feature>
<reference evidence="2 3" key="1">
    <citation type="submission" date="2024-05" db="EMBL/GenBank/DDBJ databases">
        <title>A draft genome resource for the thread blight pathogen Marasmius tenuissimus strain MS-2.</title>
        <authorList>
            <person name="Yulfo-Soto G.E."/>
            <person name="Baruah I.K."/>
            <person name="Amoako-Attah I."/>
            <person name="Bukari Y."/>
            <person name="Meinhardt L.W."/>
            <person name="Bailey B.A."/>
            <person name="Cohen S.P."/>
        </authorList>
    </citation>
    <scope>NUCLEOTIDE SEQUENCE [LARGE SCALE GENOMIC DNA]</scope>
    <source>
        <strain evidence="2 3">MS-2</strain>
    </source>
</reference>
<feature type="region of interest" description="Disordered" evidence="1">
    <location>
        <begin position="931"/>
        <end position="960"/>
    </location>
</feature>
<sequence length="1338" mass="146471">MAGRFSTHFSTQHEGFSTQPAQGLKRARSGSPGSGYLPRKRMRVGPNGSNIHDSPEGSPNLRLREDGYESYSAPSSTVTSYVWPLASPLEVSSSLGSGDDVREAPPPRMTDSNTPESGVRPSETGALPPTLLPDHPSPTDDVSGDSVPEVSRQIKGGLDGRLICPLPKSNAFTTEPDGSAPNIDHPQINPMAYDIPYICQEPTPLPYISPNLSSIGTLSNSDGMGRPFNALPLHTSTIGRRTEFQYEVPEVSTAMHAYELRFQPDEKRPVATQASPPTSLLDQPSLPDGLPGDSISQTSTVLRACESRSQPDEAEPVTAQFSPPTFLLNQPPPPDGLSGGPVSQVCTASQASESRSQLTDAEPMATPALPPIFLLGQLSLPDGVSDDSVLEMSDSTTQTANLMETSSRASDLLLQLSTTGEGDIASREFSNHRPELAGQVAAATETVEASMKSQESTGHPYPSPNGTFALSHGIATTAHVFGVVPSPTAEVPSFTHVGDASPVFPTTPHEPASAAPLLQDCSSFDIRHTLVATQVVVISDDETVDISDQEMVEYTYSSQDDFCTNDSDGSSSSSEQSHSSMSVAQEDTRATSPFRTAADLASEPSNPHLVPYSNFQPDVAVSLTSANEDVISTLLCQVKAPDEQGASATPYDSSSNVRSGCHQFDCDNTEWTYTFSSDSELDHVMESDQDDLSGQISRQPASQSVLCPDIDEETFGDTESNDDDDFDYEGNDQGDSGMTSQEFNFSDNSFYDDTPDDRERHEADLNGDVKMANNSHMFDDGIQDDGERLETCSANNVEMAHNSEYMFDDDSEYYPISCEDDAQDGERQETYSGNDVEMDHSAEFVIGDDPGDYRIQEDGLTGIDDNHMNLDNSEPSPGPSSVNLEKGRATMSLYDGVPDSETDNEQNLPAHLQADTQGSFVRDVADTGNIQELSGDTQAGGESSFLRPDASPTSPAEAPAHRQIEELLSQVEALGLTRKVEEILASSQSLEAYVIVGILHELVGHTPQSQPPASLADGETPSAISTPKASKQKHVDQSGPYRRPARRPKRKNLERKHIREALVRLAFPNNSPIYSINPQQIKAFEQGRANGPSADSFGLELCSKGRWTKWNKRALDVFVLWFSEEYGGTTPESVIRDTFRTYLKTLQEKYYQLHPTATALQVMVEDRRNGRRRKASSRSELRLEQLFLRNRNFKGWENLIPAYHILTPEMMSGDETDLDNAGKFMITRPTWRSKELEDFLRHLGALYISSRYLNNGKYSAGEFPAPRYDSRRPDTIYQQAPVGLPVNWYNRTWLNAEPHRRESLQVKPPLKLTIPEDHLKLAKRFLCVKTRADRPLPS</sequence>
<feature type="region of interest" description="Disordered" evidence="1">
    <location>
        <begin position="859"/>
        <end position="884"/>
    </location>
</feature>
<feature type="compositionally biased region" description="Polar residues" evidence="1">
    <location>
        <begin position="692"/>
        <end position="705"/>
    </location>
</feature>
<protein>
    <submittedName>
        <fullName evidence="2">Uncharacterized protein</fullName>
    </submittedName>
</protein>
<evidence type="ECO:0000313" key="2">
    <source>
        <dbReference type="EMBL" id="KAL0062228.1"/>
    </source>
</evidence>
<feature type="region of interest" description="Disordered" evidence="1">
    <location>
        <begin position="559"/>
        <end position="591"/>
    </location>
</feature>
<feature type="compositionally biased region" description="Basic residues" evidence="1">
    <location>
        <begin position="1043"/>
        <end position="1053"/>
    </location>
</feature>
<feature type="region of interest" description="Disordered" evidence="1">
    <location>
        <begin position="91"/>
        <end position="151"/>
    </location>
</feature>
<proteinExistence type="predicted"/>
<name>A0ABR2ZLH3_9AGAR</name>
<evidence type="ECO:0000256" key="1">
    <source>
        <dbReference type="SAM" id="MobiDB-lite"/>
    </source>
</evidence>
<feature type="compositionally biased region" description="Polar residues" evidence="1">
    <location>
        <begin position="869"/>
        <end position="883"/>
    </location>
</feature>
<feature type="compositionally biased region" description="Polar residues" evidence="1">
    <location>
        <begin position="7"/>
        <end position="21"/>
    </location>
</feature>
<accession>A0ABR2ZLH3</accession>